<dbReference type="InterPro" id="IPR015269">
    <property type="entry name" value="UPF0029_Impact_C"/>
</dbReference>
<dbReference type="SUPFAM" id="SSF54211">
    <property type="entry name" value="Ribosomal protein S5 domain 2-like"/>
    <property type="match status" value="1"/>
</dbReference>
<keyword evidence="3" id="KW-1185">Reference proteome</keyword>
<dbReference type="GO" id="GO:0005737">
    <property type="term" value="C:cytoplasm"/>
    <property type="evidence" value="ECO:0007669"/>
    <property type="project" value="TreeGrafter"/>
</dbReference>
<dbReference type="GO" id="GO:0006446">
    <property type="term" value="P:regulation of translational initiation"/>
    <property type="evidence" value="ECO:0007669"/>
    <property type="project" value="TreeGrafter"/>
</dbReference>
<dbReference type="RefSeq" id="WP_042279027.1">
    <property type="nucleotide sequence ID" value="NZ_BBML01000005.1"/>
</dbReference>
<gene>
    <name evidence="2" type="ORF">JCM19294_1468</name>
</gene>
<dbReference type="STRING" id="319236.BST91_02300"/>
<reference evidence="2" key="1">
    <citation type="journal article" date="2014" name="Genome Announc.">
        <title>Draft Genome Sequences of Marine Flavobacterium Nonlabens Strains NR17, NR24, NR27, NR32, NR33, and Ara13.</title>
        <authorList>
            <person name="Nakanishi M."/>
            <person name="Meirelles P."/>
            <person name="Suzuki R."/>
            <person name="Takatani N."/>
            <person name="Mino S."/>
            <person name="Suda W."/>
            <person name="Oshima K."/>
            <person name="Hattori M."/>
            <person name="Ohkuma M."/>
            <person name="Hosokawa M."/>
            <person name="Miyashita K."/>
            <person name="Thompson F.L."/>
            <person name="Niwa A."/>
            <person name="Sawabe T."/>
            <person name="Sawabe T."/>
        </authorList>
    </citation>
    <scope>NUCLEOTIDE SEQUENCE [LARGE SCALE GENOMIC DNA]</scope>
    <source>
        <strain evidence="2">JCM 19294</strain>
    </source>
</reference>
<organism evidence="2 3">
    <name type="scientific">Nonlabens tegetincola</name>
    <dbReference type="NCBI Taxonomy" id="323273"/>
    <lineage>
        <taxon>Bacteria</taxon>
        <taxon>Pseudomonadati</taxon>
        <taxon>Bacteroidota</taxon>
        <taxon>Flavobacteriia</taxon>
        <taxon>Flavobacteriales</taxon>
        <taxon>Flavobacteriaceae</taxon>
        <taxon>Nonlabens</taxon>
    </lineage>
</organism>
<dbReference type="InterPro" id="IPR020568">
    <property type="entry name" value="Ribosomal_Su5_D2-typ_SF"/>
</dbReference>
<protein>
    <submittedName>
        <fullName evidence="2">Uncharacterized protein</fullName>
    </submittedName>
</protein>
<dbReference type="Pfam" id="PF09186">
    <property type="entry name" value="DUF1949"/>
    <property type="match status" value="1"/>
</dbReference>
<dbReference type="PANTHER" id="PTHR16301">
    <property type="entry name" value="IMPACT-RELATED"/>
    <property type="match status" value="1"/>
</dbReference>
<dbReference type="InterPro" id="IPR036956">
    <property type="entry name" value="Impact_N_sf"/>
</dbReference>
<accession>A0A090Q5G6</accession>
<dbReference type="Pfam" id="PF01205">
    <property type="entry name" value="Impact_N"/>
    <property type="match status" value="1"/>
</dbReference>
<dbReference type="InterPro" id="IPR001498">
    <property type="entry name" value="Impact_N"/>
</dbReference>
<accession>A0A2S7TFD3</accession>
<dbReference type="OrthoDB" id="9813771at2"/>
<dbReference type="Gene3D" id="3.30.230.30">
    <property type="entry name" value="Impact, N-terminal domain"/>
    <property type="match status" value="1"/>
</dbReference>
<evidence type="ECO:0000313" key="2">
    <source>
        <dbReference type="EMBL" id="GAK97422.1"/>
    </source>
</evidence>
<dbReference type="Proteomes" id="UP000029221">
    <property type="component" value="Unassembled WGS sequence"/>
</dbReference>
<sequence>MRDTYKTIAKETTEILFKDKGSKFYARAFPIQNPDEVSPIIDALKKKYPKANHHCYAWKIGPGENNYRANDDGEPNHSAGDPILGQINSNELSDVLVVVTRIFGGTKLGVSGLINAYKESSALAIEQATIITRTITSQVKIDFEYAQMSQVMRYIEEQGLTMALQDFTASCSITIDVPLNNVEKVVKDINQMYPIKAKALED</sequence>
<dbReference type="Gene3D" id="3.30.70.240">
    <property type="match status" value="1"/>
</dbReference>
<dbReference type="SUPFAM" id="SSF54980">
    <property type="entry name" value="EF-G C-terminal domain-like"/>
    <property type="match status" value="1"/>
</dbReference>
<dbReference type="eggNOG" id="COG1739">
    <property type="taxonomic scope" value="Bacteria"/>
</dbReference>
<comment type="caution">
    <text evidence="2">The sequence shown here is derived from an EMBL/GenBank/DDBJ whole genome shotgun (WGS) entry which is preliminary data.</text>
</comment>
<name>A0A090Q5G6_9FLAO</name>
<comment type="similarity">
    <text evidence="1">Belongs to the IMPACT family.</text>
</comment>
<proteinExistence type="inferred from homology"/>
<dbReference type="AlphaFoldDB" id="A0A090Q5G6"/>
<dbReference type="InterPro" id="IPR023582">
    <property type="entry name" value="Impact"/>
</dbReference>
<evidence type="ECO:0000313" key="3">
    <source>
        <dbReference type="Proteomes" id="UP000029221"/>
    </source>
</evidence>
<dbReference type="InterPro" id="IPR035647">
    <property type="entry name" value="EFG_III/V"/>
</dbReference>
<dbReference type="EMBL" id="BBML01000005">
    <property type="protein sequence ID" value="GAK97422.1"/>
    <property type="molecule type" value="Genomic_DNA"/>
</dbReference>
<evidence type="ECO:0000256" key="1">
    <source>
        <dbReference type="ARBA" id="ARBA00007665"/>
    </source>
</evidence>
<dbReference type="PANTHER" id="PTHR16301:SF20">
    <property type="entry name" value="IMPACT FAMILY MEMBER YIGZ"/>
    <property type="match status" value="1"/>
</dbReference>